<keyword evidence="5" id="KW-0997">Cell inner membrane</keyword>
<protein>
    <submittedName>
        <fullName evidence="11">HlyD family efflux transporter periplasmic adaptor subunit</fullName>
    </submittedName>
</protein>
<dbReference type="Pfam" id="PF25885">
    <property type="entry name" value="HH_EMRA"/>
    <property type="match status" value="1"/>
</dbReference>
<comment type="caution">
    <text evidence="11">The sequence shown here is derived from an EMBL/GenBank/DDBJ whole genome shotgun (WGS) entry which is preliminary data.</text>
</comment>
<feature type="domain" description="Multidrug export protein EmrA/FarA alpha-helical hairpin" evidence="10">
    <location>
        <begin position="88"/>
        <end position="208"/>
    </location>
</feature>
<dbReference type="EMBL" id="WHUV01000002">
    <property type="protein sequence ID" value="MQA54306.1"/>
    <property type="molecule type" value="Genomic_DNA"/>
</dbReference>
<evidence type="ECO:0000256" key="2">
    <source>
        <dbReference type="ARBA" id="ARBA00009477"/>
    </source>
</evidence>
<comment type="similarity">
    <text evidence="2">Belongs to the membrane fusion protein (MFP) (TC 8.A.1) family.</text>
</comment>
<dbReference type="InterPro" id="IPR058633">
    <property type="entry name" value="EmrA/FarA_HH"/>
</dbReference>
<reference evidence="11 12" key="1">
    <citation type="submission" date="2019-10" db="EMBL/GenBank/DDBJ databases">
        <title>Pseudomonas dajingensis sp. nov., isolated from the profound head ulcers of farmed Murray cod (Maccullochella peelii peelii).</title>
        <authorList>
            <person name="Liu Y."/>
        </authorList>
    </citation>
    <scope>NUCLEOTIDE SEQUENCE [LARGE SCALE GENOMIC DNA]</scope>
    <source>
        <strain evidence="11 12">MC042</strain>
    </source>
</reference>
<dbReference type="Gene3D" id="2.40.30.170">
    <property type="match status" value="1"/>
</dbReference>
<dbReference type="GO" id="GO:0046677">
    <property type="term" value="P:response to antibiotic"/>
    <property type="evidence" value="ECO:0007669"/>
    <property type="project" value="UniProtKB-ARBA"/>
</dbReference>
<dbReference type="PANTHER" id="PTHR30386:SF19">
    <property type="entry name" value="MULTIDRUG EXPORT PROTEIN EMRA-RELATED"/>
    <property type="match status" value="1"/>
</dbReference>
<evidence type="ECO:0000256" key="6">
    <source>
        <dbReference type="ARBA" id="ARBA00022692"/>
    </source>
</evidence>
<evidence type="ECO:0000256" key="3">
    <source>
        <dbReference type="ARBA" id="ARBA00022448"/>
    </source>
</evidence>
<keyword evidence="4" id="KW-1003">Cell membrane</keyword>
<evidence type="ECO:0000256" key="5">
    <source>
        <dbReference type="ARBA" id="ARBA00022519"/>
    </source>
</evidence>
<evidence type="ECO:0000259" key="10">
    <source>
        <dbReference type="Pfam" id="PF25885"/>
    </source>
</evidence>
<dbReference type="Gene3D" id="1.10.287.470">
    <property type="entry name" value="Helix hairpin bin"/>
    <property type="match status" value="1"/>
</dbReference>
<sequence length="389" mass="41952">MSPMNEQHPDPRKNARRAQWAVATLAVIGIAAAVYQAGLDTEVTEDAYVRGNLVQVTSQVSGTVTAIEVDDTDKVEPGQRLIALSDVDQALGLERAKAALATAVRNARAQYLHVKELESQTSSRASDYQKASADFQRRSQLADAGAISREELSHARQALETARAGLSAAQQALAQSQALVEGTRLRSHPLVMTAASEVRDAFVALHRTRIGSPVSGYVTSRNVQVGQRISPGVSLMSVVPLDQVWVDANFKESQLKNIRIGQQVLLTSDVYGSQVTYRGRVVGVDAGTGNAFALLPAQNATGNWIKVTQRVPVRIELEPSALNEHPLRVGLSMKVAIQTHDRSGLVLREDVAALSASRTTIFDQELQDADQLVEEIVQANAGQPAMARQ</sequence>
<comment type="subcellular location">
    <subcellularLocation>
        <location evidence="1">Cell inner membrane</location>
        <topology evidence="1">Single-pass membrane protein</topology>
        <orientation evidence="1">Periplasmic side</orientation>
    </subcellularLocation>
</comment>
<evidence type="ECO:0000256" key="9">
    <source>
        <dbReference type="SAM" id="Phobius"/>
    </source>
</evidence>
<evidence type="ECO:0000256" key="1">
    <source>
        <dbReference type="ARBA" id="ARBA00004383"/>
    </source>
</evidence>
<dbReference type="GO" id="GO:0015721">
    <property type="term" value="P:bile acid and bile salt transport"/>
    <property type="evidence" value="ECO:0007669"/>
    <property type="project" value="UniProtKB-ARBA"/>
</dbReference>
<feature type="transmembrane region" description="Helical" evidence="9">
    <location>
        <begin position="20"/>
        <end position="38"/>
    </location>
</feature>
<dbReference type="AlphaFoldDB" id="A0A7X1PLE3"/>
<evidence type="ECO:0000313" key="11">
    <source>
        <dbReference type="EMBL" id="MQA54306.1"/>
    </source>
</evidence>
<dbReference type="Proteomes" id="UP000486534">
    <property type="component" value="Unassembled WGS sequence"/>
</dbReference>
<evidence type="ECO:0000256" key="4">
    <source>
        <dbReference type="ARBA" id="ARBA00022475"/>
    </source>
</evidence>
<evidence type="ECO:0000313" key="12">
    <source>
        <dbReference type="Proteomes" id="UP000486534"/>
    </source>
</evidence>
<gene>
    <name evidence="11" type="ORF">GDH07_13400</name>
</gene>
<dbReference type="FunFam" id="2.40.30.170:FF:000003">
    <property type="entry name" value="Multidrug resistance protein A"/>
    <property type="match status" value="1"/>
</dbReference>
<accession>A0A7X1PLE3</accession>
<keyword evidence="3" id="KW-0813">Transport</keyword>
<dbReference type="GO" id="GO:1990961">
    <property type="term" value="P:xenobiotic detoxification by transmembrane export across the plasma membrane"/>
    <property type="evidence" value="ECO:0007669"/>
    <property type="project" value="UniProtKB-ARBA"/>
</dbReference>
<keyword evidence="7 9" id="KW-1133">Transmembrane helix</keyword>
<evidence type="ECO:0000256" key="8">
    <source>
        <dbReference type="ARBA" id="ARBA00023136"/>
    </source>
</evidence>
<dbReference type="PANTHER" id="PTHR30386">
    <property type="entry name" value="MEMBRANE FUSION SUBUNIT OF EMRAB-TOLC MULTIDRUG EFFLUX PUMP"/>
    <property type="match status" value="1"/>
</dbReference>
<keyword evidence="8 9" id="KW-0472">Membrane</keyword>
<keyword evidence="6 9" id="KW-0812">Transmembrane</keyword>
<evidence type="ECO:0000256" key="7">
    <source>
        <dbReference type="ARBA" id="ARBA00022989"/>
    </source>
</evidence>
<dbReference type="SUPFAM" id="SSF111369">
    <property type="entry name" value="HlyD-like secretion proteins"/>
    <property type="match status" value="2"/>
</dbReference>
<name>A0A7X1PLE3_9PSED</name>
<dbReference type="GO" id="GO:0005886">
    <property type="term" value="C:plasma membrane"/>
    <property type="evidence" value="ECO:0007669"/>
    <property type="project" value="UniProtKB-SubCell"/>
</dbReference>
<dbReference type="InterPro" id="IPR050739">
    <property type="entry name" value="MFP"/>
</dbReference>
<organism evidence="11 12">
    <name type="scientific">Pseudomonas piscis</name>
    <dbReference type="NCBI Taxonomy" id="2614538"/>
    <lineage>
        <taxon>Bacteria</taxon>
        <taxon>Pseudomonadati</taxon>
        <taxon>Pseudomonadota</taxon>
        <taxon>Gammaproteobacteria</taxon>
        <taxon>Pseudomonadales</taxon>
        <taxon>Pseudomonadaceae</taxon>
        <taxon>Pseudomonas</taxon>
    </lineage>
</organism>
<dbReference type="Gene3D" id="2.40.50.100">
    <property type="match status" value="1"/>
</dbReference>
<proteinExistence type="inferred from homology"/>